<evidence type="ECO:0000313" key="5">
    <source>
        <dbReference type="EMBL" id="MBM9461385.1"/>
    </source>
</evidence>
<keyword evidence="2" id="KW-0808">Transferase</keyword>
<dbReference type="PANTHER" id="PTHR43085:SF46">
    <property type="entry name" value="ADENOSINE KINASE"/>
    <property type="match status" value="1"/>
</dbReference>
<evidence type="ECO:0000256" key="2">
    <source>
        <dbReference type="ARBA" id="ARBA00022679"/>
    </source>
</evidence>
<sequence length="339" mass="36303">MGGLRLTFRFVTAPTGSLLIAGSIATDHLMTFGGKFADSLVVEQLDKLSVSFLVDDLEIRRGGVAPNMCFGLAHLGLRPVLVGAAGGDFADYRSWLERHGVDCDSVHISETQHTARFVCTTDSTMAQFASFYPGAMSEAAQIELAPIVARVGEPTYVLVGADDPDAMRRHTDECRQRGYPFIADCSQQLAFAEGDLIRDLIDGAAILFSNEYESHVIEKKTGWSAEEILDRVGFQVTTLGKDGVRVTSKDGTSFEVPAASDVAAIEPTGVGDAFRAGFLAALSWGTSLERAAQVGCVLAAYVVETVGTQEYSFTHAEFVERVRGSYGDAAADEVATHLA</sequence>
<organism evidence="5 6">
    <name type="scientific">Nocardioides faecalis</name>
    <dbReference type="NCBI Taxonomy" id="2803858"/>
    <lineage>
        <taxon>Bacteria</taxon>
        <taxon>Bacillati</taxon>
        <taxon>Actinomycetota</taxon>
        <taxon>Actinomycetes</taxon>
        <taxon>Propionibacteriales</taxon>
        <taxon>Nocardioidaceae</taxon>
        <taxon>Nocardioides</taxon>
    </lineage>
</organism>
<dbReference type="SUPFAM" id="SSF53613">
    <property type="entry name" value="Ribokinase-like"/>
    <property type="match status" value="1"/>
</dbReference>
<dbReference type="Proteomes" id="UP000663791">
    <property type="component" value="Unassembled WGS sequence"/>
</dbReference>
<keyword evidence="6" id="KW-1185">Reference proteome</keyword>
<evidence type="ECO:0000256" key="1">
    <source>
        <dbReference type="ARBA" id="ARBA00010688"/>
    </source>
</evidence>
<gene>
    <name evidence="5" type="ORF">JK386_15895</name>
</gene>
<comment type="similarity">
    <text evidence="1">Belongs to the carbohydrate kinase PfkB family.</text>
</comment>
<proteinExistence type="inferred from homology"/>
<dbReference type="InterPro" id="IPR050306">
    <property type="entry name" value="PfkB_Carbo_kinase"/>
</dbReference>
<dbReference type="PANTHER" id="PTHR43085">
    <property type="entry name" value="HEXOKINASE FAMILY MEMBER"/>
    <property type="match status" value="1"/>
</dbReference>
<dbReference type="CDD" id="cd01942">
    <property type="entry name" value="ribokinase_group_A"/>
    <property type="match status" value="1"/>
</dbReference>
<reference evidence="5" key="1">
    <citation type="submission" date="2021-01" db="EMBL/GenBank/DDBJ databases">
        <title>Novel species in genus Nocardioides.</title>
        <authorList>
            <person name="Zhang G."/>
        </authorList>
    </citation>
    <scope>NUCLEOTIDE SEQUENCE</scope>
    <source>
        <strain evidence="5">Zg-536</strain>
    </source>
</reference>
<evidence type="ECO:0000259" key="4">
    <source>
        <dbReference type="Pfam" id="PF00294"/>
    </source>
</evidence>
<evidence type="ECO:0000313" key="6">
    <source>
        <dbReference type="Proteomes" id="UP000663791"/>
    </source>
</evidence>
<dbReference type="AlphaFoldDB" id="A0A938YBN0"/>
<dbReference type="GO" id="GO:0016301">
    <property type="term" value="F:kinase activity"/>
    <property type="evidence" value="ECO:0007669"/>
    <property type="project" value="UniProtKB-KW"/>
</dbReference>
<name>A0A938YBN0_9ACTN</name>
<evidence type="ECO:0000256" key="3">
    <source>
        <dbReference type="ARBA" id="ARBA00022777"/>
    </source>
</evidence>
<dbReference type="EMBL" id="JAERTX010000016">
    <property type="protein sequence ID" value="MBM9461385.1"/>
    <property type="molecule type" value="Genomic_DNA"/>
</dbReference>
<keyword evidence="3 5" id="KW-0418">Kinase</keyword>
<accession>A0A938YBN0</accession>
<protein>
    <submittedName>
        <fullName evidence="5">Carbohydrate kinase family protein</fullName>
    </submittedName>
</protein>
<dbReference type="InterPro" id="IPR011611">
    <property type="entry name" value="PfkB_dom"/>
</dbReference>
<dbReference type="Pfam" id="PF00294">
    <property type="entry name" value="PfkB"/>
    <property type="match status" value="1"/>
</dbReference>
<dbReference type="InterPro" id="IPR029056">
    <property type="entry name" value="Ribokinase-like"/>
</dbReference>
<feature type="domain" description="Carbohydrate kinase PfkB" evidence="4">
    <location>
        <begin position="43"/>
        <end position="310"/>
    </location>
</feature>
<comment type="caution">
    <text evidence="5">The sequence shown here is derived from an EMBL/GenBank/DDBJ whole genome shotgun (WGS) entry which is preliminary data.</text>
</comment>
<dbReference type="Gene3D" id="3.40.1190.20">
    <property type="match status" value="1"/>
</dbReference>